<accession>A0ABT2SQB0</accession>
<dbReference type="InterPro" id="IPR001173">
    <property type="entry name" value="Glyco_trans_2-like"/>
</dbReference>
<feature type="domain" description="Glycosyltransferase 2-like" evidence="3">
    <location>
        <begin position="7"/>
        <end position="129"/>
    </location>
</feature>
<dbReference type="InterPro" id="IPR029044">
    <property type="entry name" value="Nucleotide-diphossugar_trans"/>
</dbReference>
<gene>
    <name evidence="4" type="ORF">OCV47_14340</name>
</gene>
<proteinExistence type="predicted"/>
<evidence type="ECO:0000256" key="1">
    <source>
        <dbReference type="ARBA" id="ARBA00022676"/>
    </source>
</evidence>
<keyword evidence="5" id="KW-1185">Reference proteome</keyword>
<dbReference type="Pfam" id="PF00535">
    <property type="entry name" value="Glycos_transf_2"/>
    <property type="match status" value="1"/>
</dbReference>
<dbReference type="SUPFAM" id="SSF53448">
    <property type="entry name" value="Nucleotide-diphospho-sugar transferases"/>
    <property type="match status" value="1"/>
</dbReference>
<dbReference type="RefSeq" id="WP_262655737.1">
    <property type="nucleotide sequence ID" value="NZ_JAOQKE010000026.1"/>
</dbReference>
<reference evidence="4 5" key="1">
    <citation type="journal article" date="2021" name="ISME Commun">
        <title>Automated analysis of genomic sequences facilitates high-throughput and comprehensive description of bacteria.</title>
        <authorList>
            <person name="Hitch T.C.A."/>
        </authorList>
    </citation>
    <scope>NUCLEOTIDE SEQUENCE [LARGE SCALE GENOMIC DNA]</scope>
    <source>
        <strain evidence="4 5">Sanger_29</strain>
    </source>
</reference>
<dbReference type="Proteomes" id="UP001652338">
    <property type="component" value="Unassembled WGS sequence"/>
</dbReference>
<organism evidence="4 5">
    <name type="scientific">Muricoprocola aceti</name>
    <dbReference type="NCBI Taxonomy" id="2981772"/>
    <lineage>
        <taxon>Bacteria</taxon>
        <taxon>Bacillati</taxon>
        <taxon>Bacillota</taxon>
        <taxon>Clostridia</taxon>
        <taxon>Lachnospirales</taxon>
        <taxon>Lachnospiraceae</taxon>
        <taxon>Muricoprocola</taxon>
    </lineage>
</organism>
<keyword evidence="1 4" id="KW-0328">Glycosyltransferase</keyword>
<evidence type="ECO:0000313" key="4">
    <source>
        <dbReference type="EMBL" id="MCU6726486.1"/>
    </source>
</evidence>
<evidence type="ECO:0000313" key="5">
    <source>
        <dbReference type="Proteomes" id="UP001652338"/>
    </source>
</evidence>
<evidence type="ECO:0000256" key="2">
    <source>
        <dbReference type="ARBA" id="ARBA00022679"/>
    </source>
</evidence>
<evidence type="ECO:0000259" key="3">
    <source>
        <dbReference type="Pfam" id="PF00535"/>
    </source>
</evidence>
<protein>
    <submittedName>
        <fullName evidence="4">Glycosyltransferase</fullName>
        <ecNumber evidence="4">2.4.-.-</ecNumber>
    </submittedName>
</protein>
<dbReference type="EMBL" id="JAOQKE010000026">
    <property type="protein sequence ID" value="MCU6726486.1"/>
    <property type="molecule type" value="Genomic_DNA"/>
</dbReference>
<comment type="caution">
    <text evidence="4">The sequence shown here is derived from an EMBL/GenBank/DDBJ whole genome shotgun (WGS) entry which is preliminary data.</text>
</comment>
<dbReference type="EC" id="2.4.-.-" evidence="4"/>
<dbReference type="GO" id="GO:0016757">
    <property type="term" value="F:glycosyltransferase activity"/>
    <property type="evidence" value="ECO:0007669"/>
    <property type="project" value="UniProtKB-KW"/>
</dbReference>
<dbReference type="PANTHER" id="PTHR22916">
    <property type="entry name" value="GLYCOSYLTRANSFERASE"/>
    <property type="match status" value="1"/>
</dbReference>
<dbReference type="Gene3D" id="3.90.550.10">
    <property type="entry name" value="Spore Coat Polysaccharide Biosynthesis Protein SpsA, Chain A"/>
    <property type="match status" value="1"/>
</dbReference>
<dbReference type="CDD" id="cd00761">
    <property type="entry name" value="Glyco_tranf_GTA_type"/>
    <property type="match status" value="1"/>
</dbReference>
<keyword evidence="2 4" id="KW-0808">Transferase</keyword>
<sequence length="332" mass="38199">MDSAKVSVIIPAYNNETYIEKCLQSVTEQSYENLEILVINDGSSDRTEELIRKWQQADERIQLLTQINSGVSVSRNRGIDTATGTYLTFVDADDYIGKDYIRDLVNLAEEKNADLVICGLKMVDEQEKVLQDIVPGEYRKGSKEEWTFRISAVCSHLYKRELWINHDIRFATGVRGEDMPISLFFSGVTPCIQTLPQSEYYYVQHASSAMHSFQGLKTYKLPYQAVEEAVIKAREYGICNSEENFELFALRIMATFIQLAKGAAKEDIRELSDYIYRMIKTYFPEYRKNSLVKLNSKVDVPFMQKMAVWSMTKMVSVKALYPFLRAVCRSSK</sequence>
<name>A0ABT2SQB0_9FIRM</name>
<dbReference type="PANTHER" id="PTHR22916:SF51">
    <property type="entry name" value="GLYCOSYLTRANSFERASE EPSH-RELATED"/>
    <property type="match status" value="1"/>
</dbReference>